<organism evidence="3 4">
    <name type="scientific">Parafannyhessea umbonata</name>
    <dbReference type="NCBI Taxonomy" id="604330"/>
    <lineage>
        <taxon>Bacteria</taxon>
        <taxon>Bacillati</taxon>
        <taxon>Actinomycetota</taxon>
        <taxon>Coriobacteriia</taxon>
        <taxon>Coriobacteriales</taxon>
        <taxon>Atopobiaceae</taxon>
        <taxon>Parafannyhessea</taxon>
    </lineage>
</organism>
<dbReference type="AlphaFoldDB" id="A0A7X9T8N9"/>
<dbReference type="NCBIfam" id="NF033632">
    <property type="entry name" value="SLATT_4"/>
    <property type="match status" value="1"/>
</dbReference>
<feature type="domain" description="SMODS and SLOG-associating 2TM effector" evidence="2">
    <location>
        <begin position="12"/>
        <end position="173"/>
    </location>
</feature>
<keyword evidence="1" id="KW-0472">Membrane</keyword>
<dbReference type="Proteomes" id="UP000565613">
    <property type="component" value="Unassembled WGS sequence"/>
</dbReference>
<accession>A0A7X9T8N9</accession>
<evidence type="ECO:0000313" key="4">
    <source>
        <dbReference type="Proteomes" id="UP000565613"/>
    </source>
</evidence>
<dbReference type="Pfam" id="PF18186">
    <property type="entry name" value="SLATT_4"/>
    <property type="match status" value="1"/>
</dbReference>
<dbReference type="RefSeq" id="WP_170102999.1">
    <property type="nucleotide sequence ID" value="NZ_JABAGR010000001.1"/>
</dbReference>
<evidence type="ECO:0000259" key="2">
    <source>
        <dbReference type="Pfam" id="PF18186"/>
    </source>
</evidence>
<keyword evidence="1" id="KW-1133">Transmembrane helix</keyword>
<feature type="transmembrane region" description="Helical" evidence="1">
    <location>
        <begin position="67"/>
        <end position="86"/>
    </location>
</feature>
<reference evidence="3 4" key="1">
    <citation type="submission" date="2020-04" db="EMBL/GenBank/DDBJ databases">
        <authorList>
            <person name="Hitch T.C.A."/>
            <person name="Wylensek D."/>
            <person name="Clavel T."/>
        </authorList>
    </citation>
    <scope>NUCLEOTIDE SEQUENCE [LARGE SCALE GENOMIC DNA]</scope>
    <source>
        <strain evidence="3 4">105184</strain>
    </source>
</reference>
<comment type="caution">
    <text evidence="3">The sequence shown here is derived from an EMBL/GenBank/DDBJ whole genome shotgun (WGS) entry which is preliminary data.</text>
</comment>
<keyword evidence="1" id="KW-0812">Transmembrane</keyword>
<evidence type="ECO:0000256" key="1">
    <source>
        <dbReference type="SAM" id="Phobius"/>
    </source>
</evidence>
<protein>
    <submittedName>
        <fullName evidence="3">SLATT domain-containing protein</fullName>
    </submittedName>
</protein>
<evidence type="ECO:0000313" key="3">
    <source>
        <dbReference type="EMBL" id="NMF24889.1"/>
    </source>
</evidence>
<name>A0A7X9T8N9_9ACTN</name>
<feature type="transmembrane region" description="Helical" evidence="1">
    <location>
        <begin position="43"/>
        <end position="61"/>
    </location>
</feature>
<proteinExistence type="predicted"/>
<dbReference type="EMBL" id="JABAGR010000001">
    <property type="protein sequence ID" value="NMF24889.1"/>
    <property type="molecule type" value="Genomic_DNA"/>
</dbReference>
<dbReference type="InterPro" id="IPR040811">
    <property type="entry name" value="SLATT_4"/>
</dbReference>
<sequence>MDENHEYKKRLWSQLTEAYAKEVYSRETQNVAANSTKKLGDRISIAQIVLTSVATVGFISTLLPSGYVAAIVATACSAVALALNLYSRGAKLSEESAAHVKASNDLWAFEQRLVSLLTDFEELDPGAICAKRDQLFDELDAVYRSAPRTNERQYEKAKKMLKENQAQSFTDGEIDSLLPENLRWKYKS</sequence>
<gene>
    <name evidence="3" type="ORF">HF885_00325</name>
</gene>